<dbReference type="HOGENOM" id="CLU_003041_11_3_1"/>
<sequence length="834" mass="90347">MGMGPSPVVGSNGSSKPASSRASTPNGGPKQPLSIETLLAQQKAEKEAASKPKFLSKEQRAALAIAKREQEVAAEKARLAEAAAKREELERSAREAKYGSYSSRNSSRNGSSEHSYNYNDRRGSSSSRVDMEGVPTAPKALRGKNSTGGTSSSGPGPSSLRNSYKPDSTTNGSSSSADHTSSSMQPPTHPASSVTPDQHGNSQLPSTEPMLGTAPPPVLNQKLLMARYLGQPDNKKRRIRKMSDKKFVFDWAKDEDTALEEVDPLYAITVPSAPPPNHSSNHHGGSHSRGSVPPPTTTAVQLVGRFGLYGNGKLAGIDPAVQTNKSAARELAQRRLDPEDEVLTSRPCEAGSKRSSAVVNELHWSQKPLNAMRDRDWRIFREDFSIAARGGNIPNPMRSWEESKLPLQILEIIDEVGYKEPSPIQRQAIPLGLNNRDLIGIAETGSGKTASFVIPMLTYIGKLPPLTDDNRHLGPYALILAPTRELAQQIEVETNKFALRLGYRCVSIVGGKAMEEQALNMRDGAEIIIATPGRLKDCIERHVLVLGQCTYVVMDEADRMINLGFEEVVNFILDQLPLSNLKPDTEEAEDSSKMTSFVGGVEGFDLTGAKGLYRQTVMFSATMPPAVERLAKKYLRRPAVVTIGVAGQAVDTVDQQVEFLPNEDKKRGRLLEVLNQGHTPPIIVFVNQKKTADQLAKDISRAGWSTTTLHSGKNQEQREAALASLRAGESDILVATDLAGRGIDVPDVGLVVNFQMAGTIEAYVHRIGRTGRAGKVGTAITFLTNDDADVMYDLKQEIMKSPVSKCPPELAKHEAAQSKMSAAMKRRAADLDDG</sequence>
<evidence type="ECO:0000259" key="15">
    <source>
        <dbReference type="PROSITE" id="PS51192"/>
    </source>
</evidence>
<dbReference type="GO" id="GO:0003729">
    <property type="term" value="F:mRNA binding"/>
    <property type="evidence" value="ECO:0000318"/>
    <property type="project" value="GO_Central"/>
</dbReference>
<evidence type="ECO:0000256" key="12">
    <source>
        <dbReference type="ARBA" id="ARBA00047984"/>
    </source>
</evidence>
<feature type="compositionally biased region" description="Basic and acidic residues" evidence="14">
    <location>
        <begin position="43"/>
        <end position="97"/>
    </location>
</feature>
<evidence type="ECO:0000256" key="3">
    <source>
        <dbReference type="ARBA" id="ARBA00022664"/>
    </source>
</evidence>
<dbReference type="GeneID" id="10537898"/>
<dbReference type="Pfam" id="PF00270">
    <property type="entry name" value="DEAD"/>
    <property type="match status" value="1"/>
</dbReference>
<dbReference type="GO" id="GO:0000398">
    <property type="term" value="P:mRNA splicing, via spliceosome"/>
    <property type="evidence" value="ECO:0000318"/>
    <property type="project" value="GO_Central"/>
</dbReference>
<evidence type="ECO:0000256" key="13">
    <source>
        <dbReference type="PROSITE-ProRule" id="PRU00552"/>
    </source>
</evidence>
<comment type="catalytic activity">
    <reaction evidence="12">
        <text>ATP + H2O = ADP + phosphate + H(+)</text>
        <dbReference type="Rhea" id="RHEA:13065"/>
        <dbReference type="ChEBI" id="CHEBI:15377"/>
        <dbReference type="ChEBI" id="CHEBI:15378"/>
        <dbReference type="ChEBI" id="CHEBI:30616"/>
        <dbReference type="ChEBI" id="CHEBI:43474"/>
        <dbReference type="ChEBI" id="CHEBI:456216"/>
        <dbReference type="EC" id="3.6.4.13"/>
    </reaction>
</comment>
<comment type="subcellular location">
    <subcellularLocation>
        <location evidence="1">Nucleus</location>
    </subcellularLocation>
</comment>
<dbReference type="InParanoid" id="E3KSP4"/>
<feature type="compositionally biased region" description="Low complexity" evidence="14">
    <location>
        <begin position="1"/>
        <end position="15"/>
    </location>
</feature>
<feature type="region of interest" description="Disordered" evidence="14">
    <location>
        <begin position="1"/>
        <end position="217"/>
    </location>
</feature>
<dbReference type="SMART" id="SM00487">
    <property type="entry name" value="DEXDc"/>
    <property type="match status" value="1"/>
</dbReference>
<feature type="domain" description="Helicase C-terminal" evidence="16">
    <location>
        <begin position="652"/>
        <end position="814"/>
    </location>
</feature>
<protein>
    <recommendedName>
        <fullName evidence="2">RNA helicase</fullName>
        <ecNumber evidence="2">3.6.4.13</ecNumber>
    </recommendedName>
</protein>
<keyword evidence="7" id="KW-0067">ATP-binding</keyword>
<dbReference type="FunCoup" id="E3KSP4">
    <property type="interactions" value="648"/>
</dbReference>
<dbReference type="CDD" id="cd18787">
    <property type="entry name" value="SF2_C_DEAD"/>
    <property type="match status" value="1"/>
</dbReference>
<dbReference type="GO" id="GO:0005524">
    <property type="term" value="F:ATP binding"/>
    <property type="evidence" value="ECO:0007669"/>
    <property type="project" value="UniProtKB-KW"/>
</dbReference>
<dbReference type="PROSITE" id="PS51194">
    <property type="entry name" value="HELICASE_CTER"/>
    <property type="match status" value="1"/>
</dbReference>
<dbReference type="InterPro" id="IPR027417">
    <property type="entry name" value="P-loop_NTPase"/>
</dbReference>
<keyword evidence="3" id="KW-0507">mRNA processing</keyword>
<feature type="compositionally biased region" description="Low complexity" evidence="14">
    <location>
        <begin position="98"/>
        <end position="112"/>
    </location>
</feature>
<feature type="domain" description="Helicase ATP-binding" evidence="15">
    <location>
        <begin position="429"/>
        <end position="641"/>
    </location>
</feature>
<evidence type="ECO:0000259" key="17">
    <source>
        <dbReference type="PROSITE" id="PS51195"/>
    </source>
</evidence>
<feature type="domain" description="DEAD-box RNA helicase Q" evidence="17">
    <location>
        <begin position="398"/>
        <end position="426"/>
    </location>
</feature>
<keyword evidence="8" id="KW-0508">mRNA splicing</keyword>
<dbReference type="Pfam" id="PF00271">
    <property type="entry name" value="Helicase_C"/>
    <property type="match status" value="1"/>
</dbReference>
<feature type="compositionally biased region" description="Polar residues" evidence="14">
    <location>
        <begin position="113"/>
        <end position="128"/>
    </location>
</feature>
<evidence type="ECO:0000256" key="9">
    <source>
        <dbReference type="ARBA" id="ARBA00023242"/>
    </source>
</evidence>
<comment type="subunit">
    <text evidence="11">Component of the U5 snRNP complex.</text>
</comment>
<feature type="compositionally biased region" description="Polar residues" evidence="14">
    <location>
        <begin position="160"/>
        <end position="172"/>
    </location>
</feature>
<keyword evidence="9" id="KW-0539">Nucleus</keyword>
<name>E3KSP4_PUCGT</name>
<feature type="compositionally biased region" description="Low complexity" evidence="14">
    <location>
        <begin position="147"/>
        <end position="159"/>
    </location>
</feature>
<dbReference type="EC" id="3.6.4.13" evidence="2"/>
<proteinExistence type="inferred from homology"/>
<feature type="region of interest" description="Disordered" evidence="14">
    <location>
        <begin position="814"/>
        <end position="834"/>
    </location>
</feature>
<feature type="compositionally biased region" description="Polar residues" evidence="14">
    <location>
        <begin position="16"/>
        <end position="26"/>
    </location>
</feature>
<organism evidence="18 19">
    <name type="scientific">Puccinia graminis f. sp. tritici (strain CRL 75-36-700-3 / race SCCL)</name>
    <name type="common">Black stem rust fungus</name>
    <dbReference type="NCBI Taxonomy" id="418459"/>
    <lineage>
        <taxon>Eukaryota</taxon>
        <taxon>Fungi</taxon>
        <taxon>Dikarya</taxon>
        <taxon>Basidiomycota</taxon>
        <taxon>Pucciniomycotina</taxon>
        <taxon>Pucciniomycetes</taxon>
        <taxon>Pucciniales</taxon>
        <taxon>Pucciniaceae</taxon>
        <taxon>Puccinia</taxon>
    </lineage>
</organism>
<evidence type="ECO:0000313" key="19">
    <source>
        <dbReference type="Proteomes" id="UP000008783"/>
    </source>
</evidence>
<keyword evidence="19" id="KW-1185">Reference proteome</keyword>
<evidence type="ECO:0000256" key="14">
    <source>
        <dbReference type="SAM" id="MobiDB-lite"/>
    </source>
</evidence>
<feature type="short sequence motif" description="Q motif" evidence="13">
    <location>
        <begin position="398"/>
        <end position="426"/>
    </location>
</feature>
<dbReference type="InterPro" id="IPR014001">
    <property type="entry name" value="Helicase_ATP-bd"/>
</dbReference>
<dbReference type="InterPro" id="IPR014014">
    <property type="entry name" value="RNA_helicase_DEAD_Q_motif"/>
</dbReference>
<evidence type="ECO:0000256" key="10">
    <source>
        <dbReference type="ARBA" id="ARBA00037954"/>
    </source>
</evidence>
<dbReference type="Gene3D" id="3.40.50.300">
    <property type="entry name" value="P-loop containing nucleotide triphosphate hydrolases"/>
    <property type="match status" value="2"/>
</dbReference>
<feature type="region of interest" description="Disordered" evidence="14">
    <location>
        <begin position="269"/>
        <end position="296"/>
    </location>
</feature>
<feature type="compositionally biased region" description="Low complexity" evidence="14">
    <location>
        <begin position="173"/>
        <end position="183"/>
    </location>
</feature>
<dbReference type="CDD" id="cd17945">
    <property type="entry name" value="DEADc_DDX23"/>
    <property type="match status" value="1"/>
</dbReference>
<dbReference type="KEGG" id="pgr:PGTG_12914"/>
<dbReference type="Proteomes" id="UP000008783">
    <property type="component" value="Unassembled WGS sequence"/>
</dbReference>
<dbReference type="OMA" id="ARDIKHM"/>
<dbReference type="PROSITE" id="PS00039">
    <property type="entry name" value="DEAD_ATP_HELICASE"/>
    <property type="match status" value="1"/>
</dbReference>
<evidence type="ECO:0000256" key="11">
    <source>
        <dbReference type="ARBA" id="ARBA00038719"/>
    </source>
</evidence>
<evidence type="ECO:0000256" key="8">
    <source>
        <dbReference type="ARBA" id="ARBA00023187"/>
    </source>
</evidence>
<accession>E3KSP4</accession>
<keyword evidence="5" id="KW-0378">Hydrolase</keyword>
<dbReference type="PROSITE" id="PS51192">
    <property type="entry name" value="HELICASE_ATP_BIND_1"/>
    <property type="match status" value="1"/>
</dbReference>
<dbReference type="eggNOG" id="KOG0333">
    <property type="taxonomic scope" value="Eukaryota"/>
</dbReference>
<dbReference type="SMART" id="SM00490">
    <property type="entry name" value="HELICc"/>
    <property type="match status" value="1"/>
</dbReference>
<dbReference type="STRING" id="418459.E3KSP4"/>
<dbReference type="GO" id="GO:0003724">
    <property type="term" value="F:RNA helicase activity"/>
    <property type="evidence" value="ECO:0007669"/>
    <property type="project" value="UniProtKB-EC"/>
</dbReference>
<dbReference type="VEuPathDB" id="FungiDB:PGTG_12914"/>
<dbReference type="OrthoDB" id="196131at2759"/>
<keyword evidence="6" id="KW-0347">Helicase</keyword>
<reference key="1">
    <citation type="submission" date="2007-01" db="EMBL/GenBank/DDBJ databases">
        <title>The Genome Sequence of Puccinia graminis f. sp. tritici Strain CRL 75-36-700-3.</title>
        <authorList>
            <consortium name="The Broad Institute Genome Sequencing Platform"/>
            <person name="Birren B."/>
            <person name="Lander E."/>
            <person name="Galagan J."/>
            <person name="Nusbaum C."/>
            <person name="Devon K."/>
            <person name="Cuomo C."/>
            <person name="Jaffe D."/>
            <person name="Butler J."/>
            <person name="Alvarez P."/>
            <person name="Gnerre S."/>
            <person name="Grabherr M."/>
            <person name="Mauceli E."/>
            <person name="Brockman W."/>
            <person name="Young S."/>
            <person name="LaButti K."/>
            <person name="Sykes S."/>
            <person name="DeCaprio D."/>
            <person name="Crawford M."/>
            <person name="Koehrsen M."/>
            <person name="Engels R."/>
            <person name="Montgomery P."/>
            <person name="Pearson M."/>
            <person name="Howarth C."/>
            <person name="Larson L."/>
            <person name="White J."/>
            <person name="Zeng Q."/>
            <person name="Kodira C."/>
            <person name="Yandava C."/>
            <person name="Alvarado L."/>
            <person name="O'Leary S."/>
            <person name="Szabo L."/>
            <person name="Dean R."/>
            <person name="Schein J."/>
        </authorList>
    </citation>
    <scope>NUCLEOTIDE SEQUENCE</scope>
    <source>
        <strain>CRL 75-36-700-3</strain>
    </source>
</reference>
<dbReference type="AlphaFoldDB" id="E3KSP4"/>
<evidence type="ECO:0000256" key="4">
    <source>
        <dbReference type="ARBA" id="ARBA00022741"/>
    </source>
</evidence>
<gene>
    <name evidence="18" type="ORF">PGTG_12914</name>
</gene>
<evidence type="ECO:0000256" key="5">
    <source>
        <dbReference type="ARBA" id="ARBA00022801"/>
    </source>
</evidence>
<dbReference type="RefSeq" id="XP_003331749.1">
    <property type="nucleotide sequence ID" value="XM_003331701.2"/>
</dbReference>
<dbReference type="InterPro" id="IPR000629">
    <property type="entry name" value="RNA-helicase_DEAD-box_CS"/>
</dbReference>
<evidence type="ECO:0000256" key="1">
    <source>
        <dbReference type="ARBA" id="ARBA00004123"/>
    </source>
</evidence>
<evidence type="ECO:0000256" key="6">
    <source>
        <dbReference type="ARBA" id="ARBA00022806"/>
    </source>
</evidence>
<evidence type="ECO:0000256" key="2">
    <source>
        <dbReference type="ARBA" id="ARBA00012552"/>
    </source>
</evidence>
<dbReference type="SUPFAM" id="SSF52540">
    <property type="entry name" value="P-loop containing nucleoside triphosphate hydrolases"/>
    <property type="match status" value="1"/>
</dbReference>
<dbReference type="PANTHER" id="PTHR47958">
    <property type="entry name" value="ATP-DEPENDENT RNA HELICASE DBP3"/>
    <property type="match status" value="1"/>
</dbReference>
<comment type="similarity">
    <text evidence="10">Belongs to the DEAD box helicase family. DDX23/PRP28 subfamily.</text>
</comment>
<dbReference type="GO" id="GO:0016787">
    <property type="term" value="F:hydrolase activity"/>
    <property type="evidence" value="ECO:0007669"/>
    <property type="project" value="UniProtKB-KW"/>
</dbReference>
<evidence type="ECO:0000313" key="18">
    <source>
        <dbReference type="EMBL" id="EFP87330.1"/>
    </source>
</evidence>
<feature type="compositionally biased region" description="Polar residues" evidence="14">
    <location>
        <begin position="184"/>
        <end position="206"/>
    </location>
</feature>
<reference evidence="19" key="2">
    <citation type="journal article" date="2011" name="Proc. Natl. Acad. Sci. U.S.A.">
        <title>Obligate biotrophy features unraveled by the genomic analysis of rust fungi.</title>
        <authorList>
            <person name="Duplessis S."/>
            <person name="Cuomo C.A."/>
            <person name="Lin Y.-C."/>
            <person name="Aerts A."/>
            <person name="Tisserant E."/>
            <person name="Veneault-Fourrey C."/>
            <person name="Joly D.L."/>
            <person name="Hacquard S."/>
            <person name="Amselem J."/>
            <person name="Cantarel B.L."/>
            <person name="Chiu R."/>
            <person name="Coutinho P.M."/>
            <person name="Feau N."/>
            <person name="Field M."/>
            <person name="Frey P."/>
            <person name="Gelhaye E."/>
            <person name="Goldberg J."/>
            <person name="Grabherr M.G."/>
            <person name="Kodira C.D."/>
            <person name="Kohler A."/>
            <person name="Kuees U."/>
            <person name="Lindquist E.A."/>
            <person name="Lucas S.M."/>
            <person name="Mago R."/>
            <person name="Mauceli E."/>
            <person name="Morin E."/>
            <person name="Murat C."/>
            <person name="Pangilinan J.L."/>
            <person name="Park R."/>
            <person name="Pearson M."/>
            <person name="Quesneville H."/>
            <person name="Rouhier N."/>
            <person name="Sakthikumar S."/>
            <person name="Salamov A.A."/>
            <person name="Schmutz J."/>
            <person name="Selles B."/>
            <person name="Shapiro H."/>
            <person name="Tanguay P."/>
            <person name="Tuskan G.A."/>
            <person name="Henrissat B."/>
            <person name="Van de Peer Y."/>
            <person name="Rouze P."/>
            <person name="Ellis J.G."/>
            <person name="Dodds P.N."/>
            <person name="Schein J.E."/>
            <person name="Zhong S."/>
            <person name="Hamelin R.C."/>
            <person name="Grigoriev I.V."/>
            <person name="Szabo L.J."/>
            <person name="Martin F."/>
        </authorList>
    </citation>
    <scope>NUCLEOTIDE SEQUENCE [LARGE SCALE GENOMIC DNA]</scope>
    <source>
        <strain evidence="19">CRL 75-36-700-3 / race SCCL</strain>
    </source>
</reference>
<keyword evidence="4" id="KW-0547">Nucleotide-binding</keyword>
<evidence type="ECO:0000259" key="16">
    <source>
        <dbReference type="PROSITE" id="PS51194"/>
    </source>
</evidence>
<dbReference type="EMBL" id="DS178305">
    <property type="protein sequence ID" value="EFP87330.1"/>
    <property type="molecule type" value="Genomic_DNA"/>
</dbReference>
<dbReference type="GO" id="GO:0071013">
    <property type="term" value="C:catalytic step 2 spliceosome"/>
    <property type="evidence" value="ECO:0000318"/>
    <property type="project" value="GO_Central"/>
</dbReference>
<dbReference type="InterPro" id="IPR011545">
    <property type="entry name" value="DEAD/DEAH_box_helicase_dom"/>
</dbReference>
<evidence type="ECO:0000256" key="7">
    <source>
        <dbReference type="ARBA" id="ARBA00022840"/>
    </source>
</evidence>
<dbReference type="InterPro" id="IPR001650">
    <property type="entry name" value="Helicase_C-like"/>
</dbReference>
<dbReference type="PROSITE" id="PS51195">
    <property type="entry name" value="Q_MOTIF"/>
    <property type="match status" value="1"/>
</dbReference>
<dbReference type="FunFam" id="3.40.50.300:FF:000322">
    <property type="entry name" value="probable ATP-dependent RNA helicase DDX23"/>
    <property type="match status" value="1"/>
</dbReference>